<dbReference type="EMBL" id="BQNB010019689">
    <property type="protein sequence ID" value="GJT88006.1"/>
    <property type="molecule type" value="Genomic_DNA"/>
</dbReference>
<dbReference type="Gene3D" id="4.10.60.10">
    <property type="entry name" value="Zinc finger, CCHC-type"/>
    <property type="match status" value="1"/>
</dbReference>
<evidence type="ECO:0000259" key="3">
    <source>
        <dbReference type="PROSITE" id="PS50158"/>
    </source>
</evidence>
<dbReference type="PROSITE" id="PS50158">
    <property type="entry name" value="ZF_CCHC"/>
    <property type="match status" value="2"/>
</dbReference>
<dbReference type="InterPro" id="IPR001878">
    <property type="entry name" value="Znf_CCHC"/>
</dbReference>
<keyword evidence="1" id="KW-0862">Zinc</keyword>
<reference evidence="4" key="1">
    <citation type="journal article" date="2022" name="Int. J. Mol. Sci.">
        <title>Draft Genome of Tanacetum Coccineum: Genomic Comparison of Closely Related Tanacetum-Family Plants.</title>
        <authorList>
            <person name="Yamashiro T."/>
            <person name="Shiraishi A."/>
            <person name="Nakayama K."/>
            <person name="Satake H."/>
        </authorList>
    </citation>
    <scope>NUCLEOTIDE SEQUENCE</scope>
</reference>
<protein>
    <submittedName>
        <fullName evidence="4">Ribonuclease H-like domain-containing protein</fullName>
    </submittedName>
</protein>
<reference evidence="4" key="2">
    <citation type="submission" date="2022-01" db="EMBL/GenBank/DDBJ databases">
        <authorList>
            <person name="Yamashiro T."/>
            <person name="Shiraishi A."/>
            <person name="Satake H."/>
            <person name="Nakayama K."/>
        </authorList>
    </citation>
    <scope>NUCLEOTIDE SEQUENCE</scope>
</reference>
<feature type="compositionally biased region" description="Basic and acidic residues" evidence="2">
    <location>
        <begin position="430"/>
        <end position="440"/>
    </location>
</feature>
<feature type="region of interest" description="Disordered" evidence="2">
    <location>
        <begin position="423"/>
        <end position="445"/>
    </location>
</feature>
<organism evidence="4 5">
    <name type="scientific">Tanacetum coccineum</name>
    <dbReference type="NCBI Taxonomy" id="301880"/>
    <lineage>
        <taxon>Eukaryota</taxon>
        <taxon>Viridiplantae</taxon>
        <taxon>Streptophyta</taxon>
        <taxon>Embryophyta</taxon>
        <taxon>Tracheophyta</taxon>
        <taxon>Spermatophyta</taxon>
        <taxon>Magnoliopsida</taxon>
        <taxon>eudicotyledons</taxon>
        <taxon>Gunneridae</taxon>
        <taxon>Pentapetalae</taxon>
        <taxon>asterids</taxon>
        <taxon>campanulids</taxon>
        <taxon>Asterales</taxon>
        <taxon>Asteraceae</taxon>
        <taxon>Asteroideae</taxon>
        <taxon>Anthemideae</taxon>
        <taxon>Anthemidinae</taxon>
        <taxon>Tanacetum</taxon>
    </lineage>
</organism>
<feature type="domain" description="CCHC-type" evidence="3">
    <location>
        <begin position="56"/>
        <end position="73"/>
    </location>
</feature>
<feature type="domain" description="CCHC-type" evidence="3">
    <location>
        <begin position="406"/>
        <end position="420"/>
    </location>
</feature>
<dbReference type="InterPro" id="IPR036875">
    <property type="entry name" value="Znf_CCHC_sf"/>
</dbReference>
<evidence type="ECO:0000313" key="4">
    <source>
        <dbReference type="EMBL" id="GJT88006.1"/>
    </source>
</evidence>
<dbReference type="Pfam" id="PF00098">
    <property type="entry name" value="zf-CCHC"/>
    <property type="match status" value="2"/>
</dbReference>
<keyword evidence="1" id="KW-0479">Metal-binding</keyword>
<sequence length="458" mass="51960">MFEKTRNLQKQKEEYKSLALKERKASSDEELSCLGSNDEEYAMAKIKEDKKEKEDRRCFKCGDTNHFISDCPKHSFNDQKAFVRGCWSNSEEDFKKDEICLMAHDNNEVCSDTSYYSSSSLDINSLSLKLTSFKSSNYFLQEMIDNQRSLKDKHGLRFTEGIASTSKTKTEKLSPIDEETSTIESAVLVPSTREPASSNVGNRHSAEDSEILESNIVKRNSSVQITKKPLSNTSVRNVKQTPILKLGQGLRKVQDYALWDVIENGNSFKPIARTTANADGTSTSMIPGPVTTEEKAKRRMITNEVNIANVQVRNVNSLVSIADTPYSTANLSDATVYAFLENQPNGSQLVHEDLKQIHEDDLEEMDLKWQLALLSMRARRYFQRTGKKITINRSDTARYDKSKIECYNCHNMGHFARECRGPRNQYNRNRNHDSSRRTVNAEETSSKAMVAIDGVGFD</sequence>
<accession>A0ABQ5HJC9</accession>
<comment type="caution">
    <text evidence="4">The sequence shown here is derived from an EMBL/GenBank/DDBJ whole genome shotgun (WGS) entry which is preliminary data.</text>
</comment>
<dbReference type="Proteomes" id="UP001151760">
    <property type="component" value="Unassembled WGS sequence"/>
</dbReference>
<evidence type="ECO:0000256" key="1">
    <source>
        <dbReference type="PROSITE-ProRule" id="PRU00047"/>
    </source>
</evidence>
<dbReference type="InterPro" id="IPR051714">
    <property type="entry name" value="Znf_CCHC_NABP"/>
</dbReference>
<proteinExistence type="predicted"/>
<evidence type="ECO:0000313" key="5">
    <source>
        <dbReference type="Proteomes" id="UP001151760"/>
    </source>
</evidence>
<evidence type="ECO:0000256" key="2">
    <source>
        <dbReference type="SAM" id="MobiDB-lite"/>
    </source>
</evidence>
<dbReference type="SUPFAM" id="SSF57756">
    <property type="entry name" value="Retrovirus zinc finger-like domains"/>
    <property type="match status" value="2"/>
</dbReference>
<dbReference type="PANTHER" id="PTHR23002">
    <property type="entry name" value="ZINC FINGER CCHC DOMAIN CONTAINING PROTEIN"/>
    <property type="match status" value="1"/>
</dbReference>
<keyword evidence="5" id="KW-1185">Reference proteome</keyword>
<name>A0ABQ5HJC9_9ASTR</name>
<gene>
    <name evidence="4" type="ORF">Tco_1069723</name>
</gene>
<dbReference type="SMART" id="SM00343">
    <property type="entry name" value="ZnF_C2HC"/>
    <property type="match status" value="2"/>
</dbReference>
<keyword evidence="1" id="KW-0863">Zinc-finger</keyword>